<reference evidence="3" key="1">
    <citation type="submission" date="2016-10" db="EMBL/GenBank/DDBJ databases">
        <authorList>
            <person name="Varghese N."/>
            <person name="Submissions S."/>
        </authorList>
    </citation>
    <scope>NUCLEOTIDE SEQUENCE [LARGE SCALE GENOMIC DNA]</scope>
    <source>
        <strain evidence="3">CGMCC 4.3568</strain>
    </source>
</reference>
<gene>
    <name evidence="2" type="ORF">SAMN05216266_107239</name>
</gene>
<keyword evidence="1" id="KW-1133">Transmembrane helix</keyword>
<name>A0A1I0ZVK8_9PSEU</name>
<proteinExistence type="predicted"/>
<feature type="transmembrane region" description="Helical" evidence="1">
    <location>
        <begin position="21"/>
        <end position="49"/>
    </location>
</feature>
<keyword evidence="3" id="KW-1185">Reference proteome</keyword>
<dbReference type="OrthoDB" id="3700443at2"/>
<sequence>MDMLSRPADSRRGKRAWLGRASLALALLSWVLPVGELVVGAIAMVLGLVALFRTANERTDWVAAAGACVAFLQVLLTVMLLAADAYG</sequence>
<evidence type="ECO:0000313" key="3">
    <source>
        <dbReference type="Proteomes" id="UP000243799"/>
    </source>
</evidence>
<keyword evidence="1" id="KW-0812">Transmembrane</keyword>
<evidence type="ECO:0000256" key="1">
    <source>
        <dbReference type="SAM" id="Phobius"/>
    </source>
</evidence>
<dbReference type="Proteomes" id="UP000243799">
    <property type="component" value="Unassembled WGS sequence"/>
</dbReference>
<keyword evidence="1" id="KW-0472">Membrane</keyword>
<protein>
    <submittedName>
        <fullName evidence="2">Uncharacterized protein</fullName>
    </submittedName>
</protein>
<accession>A0A1I0ZVK8</accession>
<dbReference type="AlphaFoldDB" id="A0A1I0ZVK8"/>
<evidence type="ECO:0000313" key="2">
    <source>
        <dbReference type="EMBL" id="SFB28460.1"/>
    </source>
</evidence>
<dbReference type="RefSeq" id="WP_091673616.1">
    <property type="nucleotide sequence ID" value="NZ_FOKG01000007.1"/>
</dbReference>
<dbReference type="EMBL" id="FOKG01000007">
    <property type="protein sequence ID" value="SFB28460.1"/>
    <property type="molecule type" value="Genomic_DNA"/>
</dbReference>
<feature type="transmembrane region" description="Helical" evidence="1">
    <location>
        <begin position="61"/>
        <end position="83"/>
    </location>
</feature>
<organism evidence="2 3">
    <name type="scientific">Amycolatopsis marina</name>
    <dbReference type="NCBI Taxonomy" id="490629"/>
    <lineage>
        <taxon>Bacteria</taxon>
        <taxon>Bacillati</taxon>
        <taxon>Actinomycetota</taxon>
        <taxon>Actinomycetes</taxon>
        <taxon>Pseudonocardiales</taxon>
        <taxon>Pseudonocardiaceae</taxon>
        <taxon>Amycolatopsis</taxon>
    </lineage>
</organism>